<gene>
    <name evidence="2" type="ORF">V6N12_047588</name>
</gene>
<protein>
    <submittedName>
        <fullName evidence="2">Uncharacterized protein</fullName>
    </submittedName>
</protein>
<evidence type="ECO:0000256" key="1">
    <source>
        <dbReference type="SAM" id="Phobius"/>
    </source>
</evidence>
<proteinExistence type="predicted"/>
<comment type="caution">
    <text evidence="2">The sequence shown here is derived from an EMBL/GenBank/DDBJ whole genome shotgun (WGS) entry which is preliminary data.</text>
</comment>
<reference evidence="2 3" key="1">
    <citation type="journal article" date="2024" name="G3 (Bethesda)">
        <title>Genome assembly of Hibiscus sabdariffa L. provides insights into metabolisms of medicinal natural products.</title>
        <authorList>
            <person name="Kim T."/>
        </authorList>
    </citation>
    <scope>NUCLEOTIDE SEQUENCE [LARGE SCALE GENOMIC DNA]</scope>
    <source>
        <strain evidence="2">TK-2024</strain>
        <tissue evidence="2">Old leaves</tissue>
    </source>
</reference>
<evidence type="ECO:0000313" key="3">
    <source>
        <dbReference type="Proteomes" id="UP001472677"/>
    </source>
</evidence>
<keyword evidence="3" id="KW-1185">Reference proteome</keyword>
<feature type="transmembrane region" description="Helical" evidence="1">
    <location>
        <begin position="24"/>
        <end position="44"/>
    </location>
</feature>
<dbReference type="Proteomes" id="UP001472677">
    <property type="component" value="Unassembled WGS sequence"/>
</dbReference>
<organism evidence="2 3">
    <name type="scientific">Hibiscus sabdariffa</name>
    <name type="common">roselle</name>
    <dbReference type="NCBI Taxonomy" id="183260"/>
    <lineage>
        <taxon>Eukaryota</taxon>
        <taxon>Viridiplantae</taxon>
        <taxon>Streptophyta</taxon>
        <taxon>Embryophyta</taxon>
        <taxon>Tracheophyta</taxon>
        <taxon>Spermatophyta</taxon>
        <taxon>Magnoliopsida</taxon>
        <taxon>eudicotyledons</taxon>
        <taxon>Gunneridae</taxon>
        <taxon>Pentapetalae</taxon>
        <taxon>rosids</taxon>
        <taxon>malvids</taxon>
        <taxon>Malvales</taxon>
        <taxon>Malvaceae</taxon>
        <taxon>Malvoideae</taxon>
        <taxon>Hibiscus</taxon>
    </lineage>
</organism>
<dbReference type="EMBL" id="JBBPBM010001225">
    <property type="protein sequence ID" value="KAK8485985.1"/>
    <property type="molecule type" value="Genomic_DNA"/>
</dbReference>
<sequence length="98" mass="10925">MEPHGYWYSTPHCRISARVLGPMWVSLPTIFSAFVLSQVAFLLLEPRGSYWGGDVVFRVAWSSVGGARENEVALGGFRGFVVATSFWLLLRCEEITPS</sequence>
<name>A0ABR1ZZ13_9ROSI</name>
<keyword evidence="1" id="KW-0472">Membrane</keyword>
<keyword evidence="1" id="KW-1133">Transmembrane helix</keyword>
<keyword evidence="1" id="KW-0812">Transmembrane</keyword>
<evidence type="ECO:0000313" key="2">
    <source>
        <dbReference type="EMBL" id="KAK8485985.1"/>
    </source>
</evidence>
<accession>A0ABR1ZZ13</accession>